<protein>
    <submittedName>
        <fullName evidence="4">Spore germination protein</fullName>
    </submittedName>
</protein>
<dbReference type="OrthoDB" id="1629199at2"/>
<evidence type="ECO:0000256" key="2">
    <source>
        <dbReference type="SAM" id="SignalP"/>
    </source>
</evidence>
<dbReference type="RefSeq" id="WP_115309631.1">
    <property type="nucleotide sequence ID" value="NZ_UHIO01000001.1"/>
</dbReference>
<feature type="domain" description="GerMN" evidence="3">
    <location>
        <begin position="85"/>
        <end position="172"/>
    </location>
</feature>
<reference evidence="4 5" key="1">
    <citation type="submission" date="2018-06" db="EMBL/GenBank/DDBJ databases">
        <authorList>
            <consortium name="Pathogen Informatics"/>
            <person name="Doyle S."/>
        </authorList>
    </citation>
    <scope>NUCLEOTIDE SEQUENCE [LARGE SCALE GENOMIC DNA]</scope>
    <source>
        <strain evidence="4 5">NCTC12020</strain>
    </source>
</reference>
<evidence type="ECO:0000313" key="4">
    <source>
        <dbReference type="EMBL" id="SUP40741.1"/>
    </source>
</evidence>
<dbReference type="EMBL" id="UHIO01000001">
    <property type="protein sequence ID" value="SUP40741.1"/>
    <property type="molecule type" value="Genomic_DNA"/>
</dbReference>
<dbReference type="Proteomes" id="UP000255367">
    <property type="component" value="Unassembled WGS sequence"/>
</dbReference>
<dbReference type="PROSITE" id="PS51257">
    <property type="entry name" value="PROKAR_LIPOPROTEIN"/>
    <property type="match status" value="1"/>
</dbReference>
<name>A0A380NIR4_9FIRM</name>
<keyword evidence="5" id="KW-1185">Reference proteome</keyword>
<dbReference type="SMART" id="SM00909">
    <property type="entry name" value="Germane"/>
    <property type="match status" value="1"/>
</dbReference>
<feature type="region of interest" description="Disordered" evidence="1">
    <location>
        <begin position="30"/>
        <end position="51"/>
    </location>
</feature>
<feature type="chain" id="PRO_5038480969" evidence="2">
    <location>
        <begin position="28"/>
        <end position="189"/>
    </location>
</feature>
<dbReference type="AlphaFoldDB" id="A0A380NIR4"/>
<accession>A0A380NIR4</accession>
<keyword evidence="2" id="KW-0732">Signal</keyword>
<feature type="compositionally biased region" description="Polar residues" evidence="1">
    <location>
        <begin position="30"/>
        <end position="47"/>
    </location>
</feature>
<evidence type="ECO:0000313" key="5">
    <source>
        <dbReference type="Proteomes" id="UP000255367"/>
    </source>
</evidence>
<gene>
    <name evidence="4" type="ORF">NCTC12020_00378</name>
</gene>
<feature type="signal peptide" evidence="2">
    <location>
        <begin position="1"/>
        <end position="27"/>
    </location>
</feature>
<evidence type="ECO:0000259" key="3">
    <source>
        <dbReference type="SMART" id="SM00909"/>
    </source>
</evidence>
<sequence>MLRNVKLLSTTLLAVMLLVVTGCSSVATESSEGTKSAVTSTSSSQDKSTNEANDKMAKMVVYVPRDDGKGVRPQTITVDSDKKTLKYAISFLFDEDSRQSYPVFPKQVTVKEVSIKDGIARINLSKEFLEGGQVDGLSAQLRLASIVNTATSFDSVKNVLLLVDGKTLETYGGYDVSEPMSRMEQQIVK</sequence>
<evidence type="ECO:0000256" key="1">
    <source>
        <dbReference type="SAM" id="MobiDB-lite"/>
    </source>
</evidence>
<dbReference type="Pfam" id="PF10646">
    <property type="entry name" value="Germane"/>
    <property type="match status" value="1"/>
</dbReference>
<organism evidence="4 5">
    <name type="scientific">Veillonella criceti</name>
    <dbReference type="NCBI Taxonomy" id="103891"/>
    <lineage>
        <taxon>Bacteria</taxon>
        <taxon>Bacillati</taxon>
        <taxon>Bacillota</taxon>
        <taxon>Negativicutes</taxon>
        <taxon>Veillonellales</taxon>
        <taxon>Veillonellaceae</taxon>
        <taxon>Veillonella</taxon>
    </lineage>
</organism>
<proteinExistence type="predicted"/>
<dbReference type="InterPro" id="IPR019606">
    <property type="entry name" value="GerMN"/>
</dbReference>